<evidence type="ECO:0000313" key="4">
    <source>
        <dbReference type="Proteomes" id="UP000267536"/>
    </source>
</evidence>
<feature type="transmembrane region" description="Helical" evidence="1">
    <location>
        <begin position="114"/>
        <end position="133"/>
    </location>
</feature>
<dbReference type="AlphaFoldDB" id="A0A3N4GLD4"/>
<keyword evidence="1" id="KW-1133">Transmembrane helix</keyword>
<evidence type="ECO:0000256" key="2">
    <source>
        <dbReference type="SAM" id="SignalP"/>
    </source>
</evidence>
<keyword evidence="1" id="KW-0472">Membrane</keyword>
<evidence type="ECO:0000313" key="3">
    <source>
        <dbReference type="EMBL" id="RPA59460.1"/>
    </source>
</evidence>
<dbReference type="EMBL" id="RKMH01000009">
    <property type="protein sequence ID" value="RPA59460.1"/>
    <property type="molecule type" value="Genomic_DNA"/>
</dbReference>
<dbReference type="OrthoDB" id="4377927at2"/>
<sequence length="157" mass="16421">MVAVRCLWCLLAACALAFVIWAAYQPVGFVSMGCGKGGVLEETGTRPGATCEDSTFSALGPWPLIALGLALAVPPIGAAFVMRCWVSWLVVPAMLVVSFVGLANWAFFWGLLTLAGVPMAVLSLIIAGAHLGVKALQDSQRARTDSTGSLGEVLRRA</sequence>
<feature type="transmembrane region" description="Helical" evidence="1">
    <location>
        <begin position="62"/>
        <end position="81"/>
    </location>
</feature>
<feature type="signal peptide" evidence="2">
    <location>
        <begin position="1"/>
        <end position="17"/>
    </location>
</feature>
<reference evidence="3 4" key="1">
    <citation type="submission" date="2018-11" db="EMBL/GenBank/DDBJ databases">
        <title>Draft genome sequence of Gordonia sp. RS15-1S isolated from rice stems.</title>
        <authorList>
            <person name="Muangham S."/>
        </authorList>
    </citation>
    <scope>NUCLEOTIDE SEQUENCE [LARGE SCALE GENOMIC DNA]</scope>
    <source>
        <strain evidence="3 4">RS15-1S</strain>
    </source>
</reference>
<feature type="transmembrane region" description="Helical" evidence="1">
    <location>
        <begin position="88"/>
        <end position="108"/>
    </location>
</feature>
<gene>
    <name evidence="3" type="ORF">EF294_13310</name>
</gene>
<keyword evidence="4" id="KW-1185">Reference proteome</keyword>
<evidence type="ECO:0000256" key="1">
    <source>
        <dbReference type="SAM" id="Phobius"/>
    </source>
</evidence>
<organism evidence="3 4">
    <name type="scientific">Gordonia oryzae</name>
    <dbReference type="NCBI Taxonomy" id="2487349"/>
    <lineage>
        <taxon>Bacteria</taxon>
        <taxon>Bacillati</taxon>
        <taxon>Actinomycetota</taxon>
        <taxon>Actinomycetes</taxon>
        <taxon>Mycobacteriales</taxon>
        <taxon>Gordoniaceae</taxon>
        <taxon>Gordonia</taxon>
    </lineage>
</organism>
<keyword evidence="2" id="KW-0732">Signal</keyword>
<keyword evidence="1" id="KW-0812">Transmembrane</keyword>
<feature type="chain" id="PRO_5038597583" description="ABC transporter permease" evidence="2">
    <location>
        <begin position="18"/>
        <end position="157"/>
    </location>
</feature>
<accession>A0A3N4GLD4</accession>
<dbReference type="Proteomes" id="UP000267536">
    <property type="component" value="Unassembled WGS sequence"/>
</dbReference>
<comment type="caution">
    <text evidence="3">The sequence shown here is derived from an EMBL/GenBank/DDBJ whole genome shotgun (WGS) entry which is preliminary data.</text>
</comment>
<proteinExistence type="predicted"/>
<dbReference type="PROSITE" id="PS51257">
    <property type="entry name" value="PROKAR_LIPOPROTEIN"/>
    <property type="match status" value="1"/>
</dbReference>
<evidence type="ECO:0008006" key="5">
    <source>
        <dbReference type="Google" id="ProtNLM"/>
    </source>
</evidence>
<name>A0A3N4GLD4_9ACTN</name>
<protein>
    <recommendedName>
        <fullName evidence="5">ABC transporter permease</fullName>
    </recommendedName>
</protein>